<evidence type="ECO:0008006" key="8">
    <source>
        <dbReference type="Google" id="ProtNLM"/>
    </source>
</evidence>
<feature type="transmembrane region" description="Helical" evidence="5">
    <location>
        <begin position="559"/>
        <end position="586"/>
    </location>
</feature>
<evidence type="ECO:0000313" key="7">
    <source>
        <dbReference type="Proteomes" id="UP000053372"/>
    </source>
</evidence>
<evidence type="ECO:0000256" key="5">
    <source>
        <dbReference type="SAM" id="Phobius"/>
    </source>
</evidence>
<evidence type="ECO:0000256" key="2">
    <source>
        <dbReference type="ARBA" id="ARBA00022549"/>
    </source>
</evidence>
<feature type="transmembrane region" description="Helical" evidence="5">
    <location>
        <begin position="532"/>
        <end position="553"/>
    </location>
</feature>
<keyword evidence="5" id="KW-1133">Transmembrane helix</keyword>
<dbReference type="InterPro" id="IPR004155">
    <property type="entry name" value="PBS_lyase_HEAT"/>
</dbReference>
<dbReference type="GO" id="GO:0016829">
    <property type="term" value="F:lyase activity"/>
    <property type="evidence" value="ECO:0007669"/>
    <property type="project" value="UniProtKB-KW"/>
</dbReference>
<keyword evidence="2" id="KW-0042">Antenna complex</keyword>
<evidence type="ECO:0000256" key="4">
    <source>
        <dbReference type="ARBA" id="ARBA00023239"/>
    </source>
</evidence>
<dbReference type="SMART" id="SM00567">
    <property type="entry name" value="EZ_HEAT"/>
    <property type="match status" value="4"/>
</dbReference>
<dbReference type="EMBL" id="LMTZ01000113">
    <property type="protein sequence ID" value="KST65061.1"/>
    <property type="molecule type" value="Genomic_DNA"/>
</dbReference>
<gene>
    <name evidence="6" type="ORF">BC008_19870</name>
</gene>
<keyword evidence="7" id="KW-1185">Reference proteome</keyword>
<keyword evidence="5" id="KW-0812">Transmembrane</keyword>
<dbReference type="PANTHER" id="PTHR12697:SF5">
    <property type="entry name" value="DEOXYHYPUSINE HYDROXYLASE"/>
    <property type="match status" value="1"/>
</dbReference>
<evidence type="ECO:0000256" key="1">
    <source>
        <dbReference type="ARBA" id="ARBA00009299"/>
    </source>
</evidence>
<dbReference type="GO" id="GO:0030089">
    <property type="term" value="C:phycobilisome"/>
    <property type="evidence" value="ECO:0007669"/>
    <property type="project" value="UniProtKB-KW"/>
</dbReference>
<dbReference type="AlphaFoldDB" id="A0A0V7ZKD5"/>
<accession>A0A0V7ZKD5</accession>
<protein>
    <recommendedName>
        <fullName evidence="8">PBS lyase</fullName>
    </recommendedName>
</protein>
<dbReference type="GO" id="GO:0019135">
    <property type="term" value="F:deoxyhypusine monooxygenase activity"/>
    <property type="evidence" value="ECO:0007669"/>
    <property type="project" value="TreeGrafter"/>
</dbReference>
<dbReference type="RefSeq" id="WP_027842186.1">
    <property type="nucleotide sequence ID" value="NZ_LMTZ01000113.1"/>
</dbReference>
<name>A0A0V7ZKD5_9CYAN</name>
<dbReference type="Pfam" id="PF13646">
    <property type="entry name" value="HEAT_2"/>
    <property type="match status" value="2"/>
</dbReference>
<dbReference type="Proteomes" id="UP000053372">
    <property type="component" value="Unassembled WGS sequence"/>
</dbReference>
<sequence>MEEPQSSQNTLEFLVEEQTCVLNLNNSKDRYERQAAASELGKIVDWIIESKDKTAFFELLKAVESLIYAMRNDYMKPVRDRAREVGGTIYYRLMIKYHVGEGLDSKLTNVLKKLRRALILAGADLTQEKKEELTETDPANLIKTINTSEDIDMREAAIEKLGNLQAQEAIALLVDLLRDAAENPDIRAAGVVALAKITTPELNNYELNKYNDIINALIQALNYSEPIENDSFVRLQAAIALGKLIPSKAIDALEQAIKQDKFSNVRDAAKDALKNYIRVHKTSSKDKIRVFRYLELAYPEDTKQLSKENFPDSKLIKELSSVRNVNFDRMTVNELIQSLKDEINTDECVTIAKILGKMGDPRALKPLIEKLKVLEHDWIARKYVIQAFGELNIPSILLDETQLVKNILVERLRNDIISDVRDAVEKTLLNIYIKNDYKDAEEALRKYSSDPFILMNQIGQTTHDSSNYFIVEADTDASKKLNPVEQKEDSDSLAQTEEDINQCQNKDFNQENIYPKNKAFKPDKNLDFKVKLLLIFICLLLSILISFIGLYAIGNKNLLIWLFIIFLLGSNIFLGLLLVFLLGIIIGNDKIREIFKQIYQ</sequence>
<proteinExistence type="inferred from homology"/>
<keyword evidence="3" id="KW-0605">Phycobilisome</keyword>
<dbReference type="InterPro" id="IPR016024">
    <property type="entry name" value="ARM-type_fold"/>
</dbReference>
<comment type="similarity">
    <text evidence="1">Belongs to the CpcE/RpcE/PecE family.</text>
</comment>
<reference evidence="6 7" key="1">
    <citation type="journal article" date="2015" name="Genome Announc.">
        <title>Draft Genome of the Euendolithic (true boring) Cyanobacterium Mastigocoleus testarum strain BC008.</title>
        <authorList>
            <person name="Guida B.S."/>
            <person name="Garcia-Pichel F."/>
        </authorList>
    </citation>
    <scope>NUCLEOTIDE SEQUENCE [LARGE SCALE GENOMIC DNA]</scope>
    <source>
        <strain evidence="6 7">BC008</strain>
    </source>
</reference>
<keyword evidence="4" id="KW-0456">Lyase</keyword>
<comment type="caution">
    <text evidence="6">The sequence shown here is derived from an EMBL/GenBank/DDBJ whole genome shotgun (WGS) entry which is preliminary data.</text>
</comment>
<evidence type="ECO:0000313" key="6">
    <source>
        <dbReference type="EMBL" id="KST65061.1"/>
    </source>
</evidence>
<evidence type="ECO:0000256" key="3">
    <source>
        <dbReference type="ARBA" id="ARBA00022738"/>
    </source>
</evidence>
<dbReference type="Gene3D" id="1.25.10.10">
    <property type="entry name" value="Leucine-rich Repeat Variant"/>
    <property type="match status" value="2"/>
</dbReference>
<dbReference type="OrthoDB" id="438127at2"/>
<dbReference type="Pfam" id="PF03130">
    <property type="entry name" value="HEAT_PBS"/>
    <property type="match status" value="1"/>
</dbReference>
<dbReference type="InterPro" id="IPR011989">
    <property type="entry name" value="ARM-like"/>
</dbReference>
<keyword evidence="5" id="KW-0472">Membrane</keyword>
<dbReference type="SUPFAM" id="SSF48371">
    <property type="entry name" value="ARM repeat"/>
    <property type="match status" value="1"/>
</dbReference>
<organism evidence="6 7">
    <name type="scientific">Mastigocoleus testarum BC008</name>
    <dbReference type="NCBI Taxonomy" id="371196"/>
    <lineage>
        <taxon>Bacteria</taxon>
        <taxon>Bacillati</taxon>
        <taxon>Cyanobacteriota</taxon>
        <taxon>Cyanophyceae</taxon>
        <taxon>Nostocales</taxon>
        <taxon>Hapalosiphonaceae</taxon>
        <taxon>Mastigocoleus</taxon>
    </lineage>
</organism>
<dbReference type="PANTHER" id="PTHR12697">
    <property type="entry name" value="PBS LYASE HEAT-LIKE PROTEIN"/>
    <property type="match status" value="1"/>
</dbReference>